<dbReference type="PANTHER" id="PTHR48094:SF11">
    <property type="entry name" value="GLUTATHIONE-INDEPENDENT GLYOXALASE HSP31-RELATED"/>
    <property type="match status" value="1"/>
</dbReference>
<dbReference type="InterPro" id="IPR050325">
    <property type="entry name" value="Prot/Nucl_acid_deglycase"/>
</dbReference>
<feature type="domain" description="DJ-1/PfpI" evidence="4">
    <location>
        <begin position="27"/>
        <end position="222"/>
    </location>
</feature>
<proteinExistence type="inferred from homology"/>
<dbReference type="Pfam" id="PF01965">
    <property type="entry name" value="DJ-1_PfpI"/>
    <property type="match status" value="1"/>
</dbReference>
<dbReference type="InterPro" id="IPR029062">
    <property type="entry name" value="Class_I_gatase-like"/>
</dbReference>
<evidence type="ECO:0000313" key="5">
    <source>
        <dbReference type="EMBL" id="SOD13980.1"/>
    </source>
</evidence>
<dbReference type="GO" id="GO:0005737">
    <property type="term" value="C:cytoplasm"/>
    <property type="evidence" value="ECO:0007669"/>
    <property type="project" value="TreeGrafter"/>
</dbReference>
<dbReference type="CDD" id="cd03141">
    <property type="entry name" value="GATase1_Hsp31_like"/>
    <property type="match status" value="1"/>
</dbReference>
<evidence type="ECO:0000256" key="2">
    <source>
        <dbReference type="ARBA" id="ARBA00023239"/>
    </source>
</evidence>
<gene>
    <name evidence="5" type="ORF">SAMN06297358_1341</name>
</gene>
<dbReference type="InterPro" id="IPR002818">
    <property type="entry name" value="DJ-1/PfpI"/>
</dbReference>
<evidence type="ECO:0000256" key="3">
    <source>
        <dbReference type="ARBA" id="ARBA00038493"/>
    </source>
</evidence>
<dbReference type="GO" id="GO:0006508">
    <property type="term" value="P:proteolysis"/>
    <property type="evidence" value="ECO:0007669"/>
    <property type="project" value="UniProtKB-KW"/>
</dbReference>
<reference evidence="6" key="1">
    <citation type="submission" date="2017-09" db="EMBL/GenBank/DDBJ databases">
        <authorList>
            <person name="Varghese N."/>
            <person name="Submissions S."/>
        </authorList>
    </citation>
    <scope>NUCLEOTIDE SEQUENCE [LARGE SCALE GENOMIC DNA]</scope>
    <source>
        <strain evidence="6">CGMCC 1.12803</strain>
    </source>
</reference>
<keyword evidence="5" id="KW-0378">Hydrolase</keyword>
<organism evidence="5 6">
    <name type="scientific">Pedobacter xixiisoli</name>
    <dbReference type="NCBI Taxonomy" id="1476464"/>
    <lineage>
        <taxon>Bacteria</taxon>
        <taxon>Pseudomonadati</taxon>
        <taxon>Bacteroidota</taxon>
        <taxon>Sphingobacteriia</taxon>
        <taxon>Sphingobacteriales</taxon>
        <taxon>Sphingobacteriaceae</taxon>
        <taxon>Pedobacter</taxon>
    </lineage>
</organism>
<sequence length="232" mass="24926">MKKILMILTSHEGMEHTDSKTGVWLGEFTDPYYELLDHGCRITLASPAGGQPPIDPMSKLTEHITESNRRFQADVGLIADFAHTYKLASIDPAEFDAVFFPGGHGPLWDLASNPDAGRIIVEMMNAGKPVAAVCHGPAALISAAKAKLGFLEGKRVTGFTNTEEALVMRSGNIPYHLETRLKELGADFHSALIPMTPHVEIDGLLVTGQNPLSAGPTAKALIEMLGLGKDQS</sequence>
<evidence type="ECO:0000313" key="6">
    <source>
        <dbReference type="Proteomes" id="UP000219281"/>
    </source>
</evidence>
<accession>A0A285ZWG8</accession>
<name>A0A285ZWG8_9SPHI</name>
<keyword evidence="1" id="KW-0346">Stress response</keyword>
<dbReference type="AlphaFoldDB" id="A0A285ZWG8"/>
<dbReference type="SUPFAM" id="SSF52317">
    <property type="entry name" value="Class I glutamine amidotransferase-like"/>
    <property type="match status" value="1"/>
</dbReference>
<keyword evidence="5" id="KW-0645">Protease</keyword>
<dbReference type="Proteomes" id="UP000219281">
    <property type="component" value="Unassembled WGS sequence"/>
</dbReference>
<comment type="similarity">
    <text evidence="3">Belongs to the peptidase C56 family. HSP31-like subfamily.</text>
</comment>
<dbReference type="EMBL" id="OCMT01000002">
    <property type="protein sequence ID" value="SOD13980.1"/>
    <property type="molecule type" value="Genomic_DNA"/>
</dbReference>
<dbReference type="GO" id="GO:0019172">
    <property type="term" value="F:glyoxalase III activity"/>
    <property type="evidence" value="ECO:0007669"/>
    <property type="project" value="TreeGrafter"/>
</dbReference>
<keyword evidence="2" id="KW-0456">Lyase</keyword>
<dbReference type="Gene3D" id="3.40.50.880">
    <property type="match status" value="1"/>
</dbReference>
<dbReference type="PANTHER" id="PTHR48094">
    <property type="entry name" value="PROTEIN/NUCLEIC ACID DEGLYCASE DJ-1-RELATED"/>
    <property type="match status" value="1"/>
</dbReference>
<dbReference type="GO" id="GO:0008233">
    <property type="term" value="F:peptidase activity"/>
    <property type="evidence" value="ECO:0007669"/>
    <property type="project" value="UniProtKB-KW"/>
</dbReference>
<dbReference type="RefSeq" id="WP_205943960.1">
    <property type="nucleotide sequence ID" value="NZ_OCMT01000002.1"/>
</dbReference>
<evidence type="ECO:0000256" key="1">
    <source>
        <dbReference type="ARBA" id="ARBA00023016"/>
    </source>
</evidence>
<protein>
    <submittedName>
        <fullName evidence="5">Intracellular protease/amidase</fullName>
    </submittedName>
</protein>
<dbReference type="GO" id="GO:0019243">
    <property type="term" value="P:methylglyoxal catabolic process to D-lactate via S-lactoyl-glutathione"/>
    <property type="evidence" value="ECO:0007669"/>
    <property type="project" value="TreeGrafter"/>
</dbReference>
<keyword evidence="6" id="KW-1185">Reference proteome</keyword>
<evidence type="ECO:0000259" key="4">
    <source>
        <dbReference type="Pfam" id="PF01965"/>
    </source>
</evidence>